<dbReference type="GO" id="GO:0006221">
    <property type="term" value="P:pyrimidine nucleotide biosynthetic process"/>
    <property type="evidence" value="ECO:0007669"/>
    <property type="project" value="UniProtKB-KW"/>
</dbReference>
<gene>
    <name evidence="3" type="ORF">GJV77_04125</name>
</gene>
<name>A0A7K1GJP3_9FLAO</name>
<dbReference type="Gene3D" id="3.20.20.140">
    <property type="entry name" value="Metal-dependent hydrolases"/>
    <property type="match status" value="1"/>
</dbReference>
<dbReference type="GO" id="GO:0006145">
    <property type="term" value="P:purine nucleobase catabolic process"/>
    <property type="evidence" value="ECO:0007669"/>
    <property type="project" value="TreeGrafter"/>
</dbReference>
<dbReference type="InterPro" id="IPR032466">
    <property type="entry name" value="Metal_Hydrolase"/>
</dbReference>
<dbReference type="InterPro" id="IPR050138">
    <property type="entry name" value="DHOase/Allantoinase_Hydrolase"/>
</dbReference>
<dbReference type="Gene3D" id="2.30.40.10">
    <property type="entry name" value="Urease, subunit C, domain 1"/>
    <property type="match status" value="1"/>
</dbReference>
<evidence type="ECO:0000259" key="2">
    <source>
        <dbReference type="Pfam" id="PF12890"/>
    </source>
</evidence>
<dbReference type="PANTHER" id="PTHR43668">
    <property type="entry name" value="ALLANTOINASE"/>
    <property type="match status" value="1"/>
</dbReference>
<dbReference type="InterPro" id="IPR024403">
    <property type="entry name" value="DHOase_cat"/>
</dbReference>
<dbReference type="GO" id="GO:0004038">
    <property type="term" value="F:allantoinase activity"/>
    <property type="evidence" value="ECO:0007669"/>
    <property type="project" value="TreeGrafter"/>
</dbReference>
<dbReference type="GO" id="GO:0004151">
    <property type="term" value="F:dihydroorotase activity"/>
    <property type="evidence" value="ECO:0007669"/>
    <property type="project" value="InterPro"/>
</dbReference>
<evidence type="ECO:0000313" key="3">
    <source>
        <dbReference type="EMBL" id="MTH29107.1"/>
    </source>
</evidence>
<dbReference type="Proteomes" id="UP000488936">
    <property type="component" value="Unassembled WGS sequence"/>
</dbReference>
<dbReference type="SUPFAM" id="SSF51556">
    <property type="entry name" value="Metallo-dependent hydrolases"/>
    <property type="match status" value="1"/>
</dbReference>
<dbReference type="InterPro" id="IPR011059">
    <property type="entry name" value="Metal-dep_hydrolase_composite"/>
</dbReference>
<dbReference type="OrthoDB" id="9765462at2"/>
<keyword evidence="1" id="KW-0665">Pyrimidine biosynthesis</keyword>
<accession>A0A7K1GJP3</accession>
<dbReference type="PANTHER" id="PTHR43668:SF2">
    <property type="entry name" value="ALLANTOINASE"/>
    <property type="match status" value="1"/>
</dbReference>
<dbReference type="EMBL" id="WMJY01000006">
    <property type="protein sequence ID" value="MTH29107.1"/>
    <property type="molecule type" value="Genomic_DNA"/>
</dbReference>
<feature type="domain" description="Dihydroorotase catalytic" evidence="2">
    <location>
        <begin position="59"/>
        <end position="237"/>
    </location>
</feature>
<dbReference type="RefSeq" id="WP_155035086.1">
    <property type="nucleotide sequence ID" value="NZ_JAYMMG010000011.1"/>
</dbReference>
<dbReference type="GO" id="GO:0046872">
    <property type="term" value="F:metal ion binding"/>
    <property type="evidence" value="ECO:0007669"/>
    <property type="project" value="InterPro"/>
</dbReference>
<evidence type="ECO:0000256" key="1">
    <source>
        <dbReference type="ARBA" id="ARBA00022975"/>
    </source>
</evidence>
<reference evidence="3 4" key="1">
    <citation type="journal article" date="2006" name="Int. J. Syst. Evol. Microbiol.">
        <title>Myroides pelagicus sp. nov., isolated from seawater in Thailand.</title>
        <authorList>
            <person name="Yoon J."/>
            <person name="Maneerat S."/>
            <person name="Kawai F."/>
            <person name="Yokota A."/>
        </authorList>
    </citation>
    <scope>NUCLEOTIDE SEQUENCE [LARGE SCALE GENOMIC DNA]</scope>
    <source>
        <strain evidence="3 4">SM1T</strain>
    </source>
</reference>
<evidence type="ECO:0000313" key="4">
    <source>
        <dbReference type="Proteomes" id="UP000488936"/>
    </source>
</evidence>
<dbReference type="CDD" id="cd01317">
    <property type="entry name" value="DHOase_IIa"/>
    <property type="match status" value="1"/>
</dbReference>
<dbReference type="Pfam" id="PF12890">
    <property type="entry name" value="DHOase"/>
    <property type="match status" value="1"/>
</dbReference>
<proteinExistence type="predicted"/>
<dbReference type="AlphaFoldDB" id="A0A7K1GJP3"/>
<sequence>MNILLKKARVIDPTSTHHNTVVDIQINNGIITKIADSIEHTDNTTIVVEKEDLHVSQGWFDSSVCFGEPGFEERENIQHGLDVAAKSGFTQVAIEPNNNPITDNQTIVNFIKHKSFGATTEVFPIGTLTVNAQGTDLAELYDMQNAGAIAFGDYKKDITSSNVLKIALQYVQDFDGLVIAYSSDNQIQGKGVANEGIESTKLGLKGIPCLAEEIQVARNLFLLEYTGGKLHIPTISTIKSIELIKDAKKKGLAVTCSVAVHHLTLTDERLNEFDTRFKVLPPLRDEATRQALINAVIDGTIDCITSEHNPLDIEHKKLEFDKASFGTIGLESAFTALNTVLPVEVIVDKLTKARVLFQLPTVQIKEGEKANLSLFVTTGENTFTKTNILSKSHNSAFLNFNMKGKVLGCINNNLITLNKE</sequence>
<comment type="caution">
    <text evidence="3">The sequence shown here is derived from an EMBL/GenBank/DDBJ whole genome shotgun (WGS) entry which is preliminary data.</text>
</comment>
<protein>
    <submittedName>
        <fullName evidence="3">Dihydroorotase</fullName>
    </submittedName>
</protein>
<keyword evidence="4" id="KW-1185">Reference proteome</keyword>
<organism evidence="3 4">
    <name type="scientific">Myroides pelagicus</name>
    <dbReference type="NCBI Taxonomy" id="270914"/>
    <lineage>
        <taxon>Bacteria</taxon>
        <taxon>Pseudomonadati</taxon>
        <taxon>Bacteroidota</taxon>
        <taxon>Flavobacteriia</taxon>
        <taxon>Flavobacteriales</taxon>
        <taxon>Flavobacteriaceae</taxon>
        <taxon>Myroides</taxon>
    </lineage>
</organism>
<dbReference type="SUPFAM" id="SSF51338">
    <property type="entry name" value="Composite domain of metallo-dependent hydrolases"/>
    <property type="match status" value="1"/>
</dbReference>
<dbReference type="GO" id="GO:0005737">
    <property type="term" value="C:cytoplasm"/>
    <property type="evidence" value="ECO:0007669"/>
    <property type="project" value="TreeGrafter"/>
</dbReference>
<dbReference type="InterPro" id="IPR004722">
    <property type="entry name" value="DHOase"/>
</dbReference>